<sequence>MSVYRLCLPAVLALSTTIVHADSDTPTTVVVAGKLADVINKVDRKVYRATTDIQASTGSAADLLNNIPAVDVDIDGMVSLRGDTSVTILIDGNPSSQMQGAARGATLMGMAAADIEAIEIITSPSAEFKPDGTGGIINIITRKNRKRGGAGQMVANLGNDGRHNGSVSGGYNTGTVDLSGTLGNRQDWRRRVNDDQTGAPGAAASSSHQVQDESSERWYGKGALKYAPNDKRTLGVTLDYARRTEHRISAQEATPGDAPPYHRDGNGGGPRADTALAFKLDQKLATPGEALSFALQRSHSIESNLVGYQTVLADPSLERDFDQQVYDISRFAGSYSRPEGENAKLKMGYDVEYDHNSFNNWRSVGTSESHFRYRLAVNAAYAIYAYKRGALETLLGLRFEQADIQTLRRDSGDASNQRYRMLYPTLNLLYTLSDSDSVSLGYSKRVKKPDPEDVNPYINATDPKTLRQGNPNLAPQMTDALELAYRHDVGAISYGLIAYYRRSRNGDTDILVPQANDVVLITKVNLPTIQSGGLEFSAVGKLLERLGYNVSGNAFYNQINGQQVQGGRNHSDVGFNGKGTLDYQLGVRDRLQVGVNYRGKRLTPQGYLMPFSVVNLGYRHLVDQQWTLVATLSDAFNTQRLRRIYETPTFSGDYRRHQSGQVGYVGLAFSFGGARKVKDVEFNYE</sequence>
<feature type="chain" id="PRO_5031455577" evidence="11">
    <location>
        <begin position="22"/>
        <end position="685"/>
    </location>
</feature>
<organism evidence="14 15">
    <name type="scientific">Rugamonas apoptosis</name>
    <dbReference type="NCBI Taxonomy" id="2758570"/>
    <lineage>
        <taxon>Bacteria</taxon>
        <taxon>Pseudomonadati</taxon>
        <taxon>Pseudomonadota</taxon>
        <taxon>Betaproteobacteria</taxon>
        <taxon>Burkholderiales</taxon>
        <taxon>Oxalobacteraceae</taxon>
        <taxon>Telluria group</taxon>
        <taxon>Rugamonas</taxon>
    </lineage>
</organism>
<dbReference type="InterPro" id="IPR036942">
    <property type="entry name" value="Beta-barrel_TonB_sf"/>
</dbReference>
<dbReference type="SUPFAM" id="SSF56935">
    <property type="entry name" value="Porins"/>
    <property type="match status" value="1"/>
</dbReference>
<evidence type="ECO:0000256" key="4">
    <source>
        <dbReference type="ARBA" id="ARBA00022452"/>
    </source>
</evidence>
<feature type="region of interest" description="Disordered" evidence="10">
    <location>
        <begin position="158"/>
        <end position="216"/>
    </location>
</feature>
<dbReference type="Gene3D" id="2.40.170.20">
    <property type="entry name" value="TonB-dependent receptor, beta-barrel domain"/>
    <property type="match status" value="1"/>
</dbReference>
<dbReference type="Gene3D" id="2.170.130.10">
    <property type="entry name" value="TonB-dependent receptor, plug domain"/>
    <property type="match status" value="1"/>
</dbReference>
<gene>
    <name evidence="14" type="ORF">H3H39_27095</name>
</gene>
<feature type="signal peptide" evidence="11">
    <location>
        <begin position="1"/>
        <end position="21"/>
    </location>
</feature>
<comment type="caution">
    <text evidence="14">The sequence shown here is derived from an EMBL/GenBank/DDBJ whole genome shotgun (WGS) entry which is preliminary data.</text>
</comment>
<evidence type="ECO:0000256" key="8">
    <source>
        <dbReference type="ARBA" id="ARBA00023237"/>
    </source>
</evidence>
<keyword evidence="7 14" id="KW-0675">Receptor</keyword>
<feature type="compositionally biased region" description="Polar residues" evidence="10">
    <location>
        <begin position="173"/>
        <end position="184"/>
    </location>
</feature>
<dbReference type="Pfam" id="PF14905">
    <property type="entry name" value="OMP_b-brl_3"/>
    <property type="match status" value="1"/>
</dbReference>
<keyword evidence="15" id="KW-1185">Reference proteome</keyword>
<evidence type="ECO:0000256" key="9">
    <source>
        <dbReference type="PROSITE-ProRule" id="PRU01360"/>
    </source>
</evidence>
<comment type="subcellular location">
    <subcellularLocation>
        <location evidence="1 9">Cell outer membrane</location>
        <topology evidence="1 9">Multi-pass membrane protein</topology>
    </subcellularLocation>
</comment>
<evidence type="ECO:0000259" key="13">
    <source>
        <dbReference type="Pfam" id="PF14905"/>
    </source>
</evidence>
<dbReference type="AlphaFoldDB" id="A0A7W2INF9"/>
<dbReference type="InterPro" id="IPR037066">
    <property type="entry name" value="Plug_dom_sf"/>
</dbReference>
<protein>
    <submittedName>
        <fullName evidence="14">TonB-dependent receptor</fullName>
    </submittedName>
</protein>
<evidence type="ECO:0000313" key="14">
    <source>
        <dbReference type="EMBL" id="MBA5690708.1"/>
    </source>
</evidence>
<evidence type="ECO:0000256" key="3">
    <source>
        <dbReference type="ARBA" id="ARBA00022448"/>
    </source>
</evidence>
<dbReference type="Proteomes" id="UP000573499">
    <property type="component" value="Unassembled WGS sequence"/>
</dbReference>
<evidence type="ECO:0000256" key="7">
    <source>
        <dbReference type="ARBA" id="ARBA00023170"/>
    </source>
</evidence>
<feature type="domain" description="TonB-dependent receptor plug" evidence="12">
    <location>
        <begin position="53"/>
        <end position="136"/>
    </location>
</feature>
<feature type="domain" description="Outer membrane protein beta-barrel" evidence="13">
    <location>
        <begin position="283"/>
        <end position="662"/>
    </location>
</feature>
<keyword evidence="8 9" id="KW-0998">Cell outer membrane</keyword>
<evidence type="ECO:0000256" key="11">
    <source>
        <dbReference type="SAM" id="SignalP"/>
    </source>
</evidence>
<dbReference type="InterPro" id="IPR039426">
    <property type="entry name" value="TonB-dep_rcpt-like"/>
</dbReference>
<evidence type="ECO:0000256" key="5">
    <source>
        <dbReference type="ARBA" id="ARBA00022692"/>
    </source>
</evidence>
<dbReference type="PROSITE" id="PS52016">
    <property type="entry name" value="TONB_DEPENDENT_REC_3"/>
    <property type="match status" value="1"/>
</dbReference>
<feature type="region of interest" description="Disordered" evidence="10">
    <location>
        <begin position="249"/>
        <end position="269"/>
    </location>
</feature>
<dbReference type="EMBL" id="JACEZU010000023">
    <property type="protein sequence ID" value="MBA5690708.1"/>
    <property type="molecule type" value="Genomic_DNA"/>
</dbReference>
<accession>A0A7W2INF9</accession>
<dbReference type="Pfam" id="PF07715">
    <property type="entry name" value="Plug"/>
    <property type="match status" value="1"/>
</dbReference>
<dbReference type="PANTHER" id="PTHR40980">
    <property type="entry name" value="PLUG DOMAIN-CONTAINING PROTEIN"/>
    <property type="match status" value="1"/>
</dbReference>
<dbReference type="InterPro" id="IPR041700">
    <property type="entry name" value="OMP_b-brl_3"/>
</dbReference>
<dbReference type="RefSeq" id="WP_182157653.1">
    <property type="nucleotide sequence ID" value="NZ_JACEZU010000023.1"/>
</dbReference>
<keyword evidence="4 9" id="KW-1134">Transmembrane beta strand</keyword>
<evidence type="ECO:0000256" key="2">
    <source>
        <dbReference type="ARBA" id="ARBA00009810"/>
    </source>
</evidence>
<keyword evidence="5 9" id="KW-0812">Transmembrane</keyword>
<dbReference type="InterPro" id="IPR012910">
    <property type="entry name" value="Plug_dom"/>
</dbReference>
<evidence type="ECO:0000313" key="15">
    <source>
        <dbReference type="Proteomes" id="UP000573499"/>
    </source>
</evidence>
<reference evidence="14 15" key="1">
    <citation type="submission" date="2020-07" db="EMBL/GenBank/DDBJ databases">
        <title>Novel species isolated from subtropical streams in China.</title>
        <authorList>
            <person name="Lu H."/>
        </authorList>
    </citation>
    <scope>NUCLEOTIDE SEQUENCE [LARGE SCALE GENOMIC DNA]</scope>
    <source>
        <strain evidence="14 15">LX47W</strain>
    </source>
</reference>
<evidence type="ECO:0000256" key="1">
    <source>
        <dbReference type="ARBA" id="ARBA00004571"/>
    </source>
</evidence>
<evidence type="ECO:0000259" key="12">
    <source>
        <dbReference type="Pfam" id="PF07715"/>
    </source>
</evidence>
<name>A0A7W2INF9_9BURK</name>
<proteinExistence type="inferred from homology"/>
<keyword evidence="6 9" id="KW-0472">Membrane</keyword>
<dbReference type="PANTHER" id="PTHR40980:SF4">
    <property type="entry name" value="TONB-DEPENDENT RECEPTOR-LIKE BETA-BARREL DOMAIN-CONTAINING PROTEIN"/>
    <property type="match status" value="1"/>
</dbReference>
<dbReference type="GO" id="GO:0009279">
    <property type="term" value="C:cell outer membrane"/>
    <property type="evidence" value="ECO:0007669"/>
    <property type="project" value="UniProtKB-SubCell"/>
</dbReference>
<keyword evidence="3 9" id="KW-0813">Transport</keyword>
<evidence type="ECO:0000256" key="10">
    <source>
        <dbReference type="SAM" id="MobiDB-lite"/>
    </source>
</evidence>
<keyword evidence="11" id="KW-0732">Signal</keyword>
<evidence type="ECO:0000256" key="6">
    <source>
        <dbReference type="ARBA" id="ARBA00023136"/>
    </source>
</evidence>
<comment type="similarity">
    <text evidence="2 9">Belongs to the TonB-dependent receptor family.</text>
</comment>